<evidence type="ECO:0000256" key="3">
    <source>
        <dbReference type="ARBA" id="ARBA00022692"/>
    </source>
</evidence>
<keyword evidence="8 11" id="KW-1133">Transmembrane helix</keyword>
<protein>
    <submittedName>
        <fullName evidence="14">Uncharacterized protein</fullName>
    </submittedName>
</protein>
<dbReference type="Pfam" id="PF12906">
    <property type="entry name" value="RINGv"/>
    <property type="match status" value="1"/>
</dbReference>
<dbReference type="VEuPathDB" id="VectorBase:RSAN_050143"/>
<dbReference type="SUPFAM" id="SSF48726">
    <property type="entry name" value="Immunoglobulin"/>
    <property type="match status" value="1"/>
</dbReference>
<feature type="transmembrane region" description="Helical" evidence="11">
    <location>
        <begin position="138"/>
        <end position="160"/>
    </location>
</feature>
<evidence type="ECO:0000313" key="14">
    <source>
        <dbReference type="EMBL" id="KAH7963436.1"/>
    </source>
</evidence>
<proteinExistence type="predicted"/>
<feature type="region of interest" description="Disordered" evidence="10">
    <location>
        <begin position="270"/>
        <end position="301"/>
    </location>
</feature>
<feature type="region of interest" description="Disordered" evidence="10">
    <location>
        <begin position="362"/>
        <end position="381"/>
    </location>
</feature>
<dbReference type="SMART" id="SM00409">
    <property type="entry name" value="IG"/>
    <property type="match status" value="1"/>
</dbReference>
<comment type="caution">
    <text evidence="14">The sequence shown here is derived from an EMBL/GenBank/DDBJ whole genome shotgun (WGS) entry which is preliminary data.</text>
</comment>
<dbReference type="InterPro" id="IPR013783">
    <property type="entry name" value="Ig-like_fold"/>
</dbReference>
<evidence type="ECO:0000256" key="6">
    <source>
        <dbReference type="ARBA" id="ARBA00022786"/>
    </source>
</evidence>
<dbReference type="Gene3D" id="3.30.40.10">
    <property type="entry name" value="Zinc/RING finger domain, C3HC4 (zinc finger)"/>
    <property type="match status" value="1"/>
</dbReference>
<evidence type="ECO:0000259" key="12">
    <source>
        <dbReference type="PROSITE" id="PS50835"/>
    </source>
</evidence>
<dbReference type="Gene3D" id="2.60.40.10">
    <property type="entry name" value="Immunoglobulins"/>
    <property type="match status" value="1"/>
</dbReference>
<dbReference type="PANTHER" id="PTHR46065:SF3">
    <property type="entry name" value="FI20425P1"/>
    <property type="match status" value="1"/>
</dbReference>
<dbReference type="EMBL" id="JABSTV010001249">
    <property type="protein sequence ID" value="KAH7963436.1"/>
    <property type="molecule type" value="Genomic_DNA"/>
</dbReference>
<dbReference type="SMART" id="SM00408">
    <property type="entry name" value="IGc2"/>
    <property type="match status" value="1"/>
</dbReference>
<dbReference type="PROSITE" id="PS51292">
    <property type="entry name" value="ZF_RING_CH"/>
    <property type="match status" value="1"/>
</dbReference>
<dbReference type="PROSITE" id="PS50835">
    <property type="entry name" value="IG_LIKE"/>
    <property type="match status" value="1"/>
</dbReference>
<keyword evidence="3 11" id="KW-0812">Transmembrane</keyword>
<evidence type="ECO:0000256" key="8">
    <source>
        <dbReference type="ARBA" id="ARBA00022989"/>
    </source>
</evidence>
<evidence type="ECO:0000256" key="7">
    <source>
        <dbReference type="ARBA" id="ARBA00022833"/>
    </source>
</evidence>
<keyword evidence="6" id="KW-0833">Ubl conjugation pathway</keyword>
<feature type="domain" description="Ig-like" evidence="12">
    <location>
        <begin position="136"/>
        <end position="268"/>
    </location>
</feature>
<dbReference type="InterPro" id="IPR007110">
    <property type="entry name" value="Ig-like_dom"/>
</dbReference>
<keyword evidence="15" id="KW-1185">Reference proteome</keyword>
<dbReference type="Pfam" id="PF13927">
    <property type="entry name" value="Ig_3"/>
    <property type="match status" value="1"/>
</dbReference>
<keyword evidence="2" id="KW-0808">Transferase</keyword>
<feature type="transmembrane region" description="Helical" evidence="11">
    <location>
        <begin position="107"/>
        <end position="126"/>
    </location>
</feature>
<reference evidence="14" key="1">
    <citation type="journal article" date="2020" name="Cell">
        <title>Large-Scale Comparative Analyses of Tick Genomes Elucidate Their Genetic Diversity and Vector Capacities.</title>
        <authorList>
            <consortium name="Tick Genome and Microbiome Consortium (TIGMIC)"/>
            <person name="Jia N."/>
            <person name="Wang J."/>
            <person name="Shi W."/>
            <person name="Du L."/>
            <person name="Sun Y."/>
            <person name="Zhan W."/>
            <person name="Jiang J.F."/>
            <person name="Wang Q."/>
            <person name="Zhang B."/>
            <person name="Ji P."/>
            <person name="Bell-Sakyi L."/>
            <person name="Cui X.M."/>
            <person name="Yuan T.T."/>
            <person name="Jiang B.G."/>
            <person name="Yang W.F."/>
            <person name="Lam T.T."/>
            <person name="Chang Q.C."/>
            <person name="Ding S.J."/>
            <person name="Wang X.J."/>
            <person name="Zhu J.G."/>
            <person name="Ruan X.D."/>
            <person name="Zhao L."/>
            <person name="Wei J.T."/>
            <person name="Ye R.Z."/>
            <person name="Que T.C."/>
            <person name="Du C.H."/>
            <person name="Zhou Y.H."/>
            <person name="Cheng J.X."/>
            <person name="Dai P.F."/>
            <person name="Guo W.B."/>
            <person name="Han X.H."/>
            <person name="Huang E.J."/>
            <person name="Li L.F."/>
            <person name="Wei W."/>
            <person name="Gao Y.C."/>
            <person name="Liu J.Z."/>
            <person name="Shao H.Z."/>
            <person name="Wang X."/>
            <person name="Wang C.C."/>
            <person name="Yang T.C."/>
            <person name="Huo Q.B."/>
            <person name="Li W."/>
            <person name="Chen H.Y."/>
            <person name="Chen S.E."/>
            <person name="Zhou L.G."/>
            <person name="Ni X.B."/>
            <person name="Tian J.H."/>
            <person name="Sheng Y."/>
            <person name="Liu T."/>
            <person name="Pan Y.S."/>
            <person name="Xia L.Y."/>
            <person name="Li J."/>
            <person name="Zhao F."/>
            <person name="Cao W.C."/>
        </authorList>
    </citation>
    <scope>NUCLEOTIDE SEQUENCE</scope>
    <source>
        <strain evidence="14">Rsan-2018</strain>
    </source>
</reference>
<organism evidence="14 15">
    <name type="scientific">Rhipicephalus sanguineus</name>
    <name type="common">Brown dog tick</name>
    <name type="synonym">Ixodes sanguineus</name>
    <dbReference type="NCBI Taxonomy" id="34632"/>
    <lineage>
        <taxon>Eukaryota</taxon>
        <taxon>Metazoa</taxon>
        <taxon>Ecdysozoa</taxon>
        <taxon>Arthropoda</taxon>
        <taxon>Chelicerata</taxon>
        <taxon>Arachnida</taxon>
        <taxon>Acari</taxon>
        <taxon>Parasitiformes</taxon>
        <taxon>Ixodida</taxon>
        <taxon>Ixodoidea</taxon>
        <taxon>Ixodidae</taxon>
        <taxon>Rhipicephalinae</taxon>
        <taxon>Rhipicephalus</taxon>
        <taxon>Rhipicephalus</taxon>
    </lineage>
</organism>
<dbReference type="InterPro" id="IPR003599">
    <property type="entry name" value="Ig_sub"/>
</dbReference>
<evidence type="ECO:0000256" key="5">
    <source>
        <dbReference type="ARBA" id="ARBA00022771"/>
    </source>
</evidence>
<dbReference type="GO" id="GO:0016567">
    <property type="term" value="P:protein ubiquitination"/>
    <property type="evidence" value="ECO:0007669"/>
    <property type="project" value="TreeGrafter"/>
</dbReference>
<evidence type="ECO:0000256" key="11">
    <source>
        <dbReference type="SAM" id="Phobius"/>
    </source>
</evidence>
<gene>
    <name evidence="14" type="ORF">HPB52_021167</name>
</gene>
<evidence type="ECO:0000256" key="10">
    <source>
        <dbReference type="SAM" id="MobiDB-lite"/>
    </source>
</evidence>
<dbReference type="GO" id="GO:0004842">
    <property type="term" value="F:ubiquitin-protein transferase activity"/>
    <property type="evidence" value="ECO:0007669"/>
    <property type="project" value="TreeGrafter"/>
</dbReference>
<evidence type="ECO:0000256" key="2">
    <source>
        <dbReference type="ARBA" id="ARBA00022679"/>
    </source>
</evidence>
<feature type="compositionally biased region" description="Basic and acidic residues" evidence="10">
    <location>
        <begin position="289"/>
        <end position="298"/>
    </location>
</feature>
<keyword evidence="9 11" id="KW-0472">Membrane</keyword>
<keyword evidence="7" id="KW-0862">Zinc</keyword>
<feature type="region of interest" description="Disordered" evidence="10">
    <location>
        <begin position="1"/>
        <end position="25"/>
    </location>
</feature>
<comment type="subcellular location">
    <subcellularLocation>
        <location evidence="1">Membrane</location>
        <topology evidence="1">Multi-pass membrane protein</topology>
    </subcellularLocation>
</comment>
<evidence type="ECO:0000313" key="15">
    <source>
        <dbReference type="Proteomes" id="UP000821837"/>
    </source>
</evidence>
<evidence type="ECO:0000256" key="1">
    <source>
        <dbReference type="ARBA" id="ARBA00004141"/>
    </source>
</evidence>
<accession>A0A9D4T1T2</accession>
<feature type="transmembrane region" description="Helical" evidence="11">
    <location>
        <begin position="328"/>
        <end position="350"/>
    </location>
</feature>
<dbReference type="PANTHER" id="PTHR46065">
    <property type="entry name" value="E3 UBIQUITIN-PROTEIN LIGASE MARCH 2/3 FAMILY MEMBER"/>
    <property type="match status" value="1"/>
</dbReference>
<dbReference type="InterPro" id="IPR013083">
    <property type="entry name" value="Znf_RING/FYVE/PHD"/>
</dbReference>
<dbReference type="InterPro" id="IPR036179">
    <property type="entry name" value="Ig-like_dom_sf"/>
</dbReference>
<dbReference type="Proteomes" id="UP000821837">
    <property type="component" value="Chromosome 3"/>
</dbReference>
<evidence type="ECO:0000256" key="4">
    <source>
        <dbReference type="ARBA" id="ARBA00022723"/>
    </source>
</evidence>
<name>A0A9D4T1T2_RHISA</name>
<dbReference type="VEuPathDB" id="VectorBase:RSAN_044399"/>
<reference evidence="14" key="2">
    <citation type="submission" date="2021-09" db="EMBL/GenBank/DDBJ databases">
        <authorList>
            <person name="Jia N."/>
            <person name="Wang J."/>
            <person name="Shi W."/>
            <person name="Du L."/>
            <person name="Sun Y."/>
            <person name="Zhan W."/>
            <person name="Jiang J."/>
            <person name="Wang Q."/>
            <person name="Zhang B."/>
            <person name="Ji P."/>
            <person name="Sakyi L.B."/>
            <person name="Cui X."/>
            <person name="Yuan T."/>
            <person name="Jiang B."/>
            <person name="Yang W."/>
            <person name="Lam T.T.-Y."/>
            <person name="Chang Q."/>
            <person name="Ding S."/>
            <person name="Wang X."/>
            <person name="Zhu J."/>
            <person name="Ruan X."/>
            <person name="Zhao L."/>
            <person name="Wei J."/>
            <person name="Que T."/>
            <person name="Du C."/>
            <person name="Cheng J."/>
            <person name="Dai P."/>
            <person name="Han X."/>
            <person name="Huang E."/>
            <person name="Gao Y."/>
            <person name="Liu J."/>
            <person name="Shao H."/>
            <person name="Ye R."/>
            <person name="Li L."/>
            <person name="Wei W."/>
            <person name="Wang X."/>
            <person name="Wang C."/>
            <person name="Huo Q."/>
            <person name="Li W."/>
            <person name="Guo W."/>
            <person name="Chen H."/>
            <person name="Chen S."/>
            <person name="Zhou L."/>
            <person name="Zhou L."/>
            <person name="Ni X."/>
            <person name="Tian J."/>
            <person name="Zhou Y."/>
            <person name="Sheng Y."/>
            <person name="Liu T."/>
            <person name="Pan Y."/>
            <person name="Xia L."/>
            <person name="Li J."/>
            <person name="Zhao F."/>
            <person name="Cao W."/>
        </authorList>
    </citation>
    <scope>NUCLEOTIDE SEQUENCE</scope>
    <source>
        <strain evidence="14">Rsan-2018</strain>
        <tissue evidence="14">Larvae</tissue>
    </source>
</reference>
<dbReference type="SUPFAM" id="SSF57850">
    <property type="entry name" value="RING/U-box"/>
    <property type="match status" value="1"/>
</dbReference>
<keyword evidence="4" id="KW-0479">Metal-binding</keyword>
<evidence type="ECO:0000256" key="9">
    <source>
        <dbReference type="ARBA" id="ARBA00023136"/>
    </source>
</evidence>
<keyword evidence="5" id="KW-0863">Zinc-finger</keyword>
<dbReference type="AlphaFoldDB" id="A0A9D4T1T2"/>
<dbReference type="GO" id="GO:0016020">
    <property type="term" value="C:membrane"/>
    <property type="evidence" value="ECO:0007669"/>
    <property type="project" value="UniProtKB-SubCell"/>
</dbReference>
<feature type="domain" description="RING-CH-type" evidence="13">
    <location>
        <begin position="24"/>
        <end position="84"/>
    </location>
</feature>
<sequence length="394" mass="42918">MADRRSGGEFIAPALTPPPSPSSSGGLPLRVCRFCQGTNDQMCMVAPCHCKGELAYAHANCLTIQVYQHNLYFCPVCRYDYVIRWEQQKSFREWLLSDETSDQQRRLLFSVAFAISMAVVLVLAWLQAARALAGLPRFNAFVAAIFLMMHTASWIGYASYNFCSTEPRNVMHIQEGDVVSFTCAAASHEPMAIEWRHNGSLVQHPPGDERNSSKSSLRVWHAPLSSMSGATLTRSRLRLTNVSANHTGEYTCHFSDTLGTLTRSSHLVVQPKTSTGSEAEDSPCGPDRQCSEKGKACDGKGPCQCPDGSISKEGQCRAVYNGPHFASILAWVSSAAAAAVLLVTLAVLAARRIRRTAGSTLLEGTQDDDGSEEQTVSRRSSFITMTLPASSQLA</sequence>
<dbReference type="SMART" id="SM00744">
    <property type="entry name" value="RINGv"/>
    <property type="match status" value="1"/>
</dbReference>
<evidence type="ECO:0000259" key="13">
    <source>
        <dbReference type="PROSITE" id="PS51292"/>
    </source>
</evidence>
<dbReference type="InterPro" id="IPR011016">
    <property type="entry name" value="Znf_RING-CH"/>
</dbReference>
<dbReference type="InterPro" id="IPR003598">
    <property type="entry name" value="Ig_sub2"/>
</dbReference>
<dbReference type="GO" id="GO:0008270">
    <property type="term" value="F:zinc ion binding"/>
    <property type="evidence" value="ECO:0007669"/>
    <property type="project" value="UniProtKB-KW"/>
</dbReference>